<protein>
    <submittedName>
        <fullName evidence="10">Glycoside hydrolase, catalytic domain</fullName>
    </submittedName>
</protein>
<keyword evidence="2 7" id="KW-0378">Hydrolase</keyword>
<dbReference type="Pfam" id="PF00150">
    <property type="entry name" value="Cellulase"/>
    <property type="match status" value="1"/>
</dbReference>
<evidence type="ECO:0000256" key="5">
    <source>
        <dbReference type="ARBA" id="ARBA00023316"/>
    </source>
</evidence>
<accession>W6Q0M2</accession>
<dbReference type="InterPro" id="IPR017853">
    <property type="entry name" value="GH"/>
</dbReference>
<dbReference type="GO" id="GO:0008422">
    <property type="term" value="F:beta-glucosidase activity"/>
    <property type="evidence" value="ECO:0007669"/>
    <property type="project" value="TreeGrafter"/>
</dbReference>
<keyword evidence="6" id="KW-0624">Polysaccharide degradation</keyword>
<dbReference type="Proteomes" id="UP000030686">
    <property type="component" value="Unassembled WGS sequence"/>
</dbReference>
<dbReference type="InterPro" id="IPR001547">
    <property type="entry name" value="Glyco_hydro_5"/>
</dbReference>
<dbReference type="GO" id="GO:0009251">
    <property type="term" value="P:glucan catabolic process"/>
    <property type="evidence" value="ECO:0007669"/>
    <property type="project" value="TreeGrafter"/>
</dbReference>
<evidence type="ECO:0000256" key="4">
    <source>
        <dbReference type="ARBA" id="ARBA00023295"/>
    </source>
</evidence>
<dbReference type="InterPro" id="IPR050386">
    <property type="entry name" value="Glycosyl_hydrolase_5"/>
</dbReference>
<comment type="similarity">
    <text evidence="1 7">Belongs to the glycosyl hydrolase 5 (cellulase A) family.</text>
</comment>
<reference evidence="10" key="1">
    <citation type="journal article" date="2014" name="Nat. Commun.">
        <title>Multiple recent horizontal transfers of a large genomic region in cheese making fungi.</title>
        <authorList>
            <person name="Cheeseman K."/>
            <person name="Ropars J."/>
            <person name="Renault P."/>
            <person name="Dupont J."/>
            <person name="Gouzy J."/>
            <person name="Branca A."/>
            <person name="Abraham A.L."/>
            <person name="Ceppi M."/>
            <person name="Conseiller E."/>
            <person name="Debuchy R."/>
            <person name="Malagnac F."/>
            <person name="Goarin A."/>
            <person name="Silar P."/>
            <person name="Lacoste S."/>
            <person name="Sallet E."/>
            <person name="Bensimon A."/>
            <person name="Giraud T."/>
            <person name="Brygoo Y."/>
        </authorList>
    </citation>
    <scope>NUCLEOTIDE SEQUENCE [LARGE SCALE GENOMIC DNA]</scope>
    <source>
        <strain evidence="10">FM164</strain>
    </source>
</reference>
<organism evidence="10 11">
    <name type="scientific">Penicillium roqueforti (strain FM164)</name>
    <dbReference type="NCBI Taxonomy" id="1365484"/>
    <lineage>
        <taxon>Eukaryota</taxon>
        <taxon>Fungi</taxon>
        <taxon>Dikarya</taxon>
        <taxon>Ascomycota</taxon>
        <taxon>Pezizomycotina</taxon>
        <taxon>Eurotiomycetes</taxon>
        <taxon>Eurotiomycetidae</taxon>
        <taxon>Eurotiales</taxon>
        <taxon>Aspergillaceae</taxon>
        <taxon>Penicillium</taxon>
    </lineage>
</organism>
<dbReference type="SUPFAM" id="SSF51445">
    <property type="entry name" value="(Trans)glycosidases"/>
    <property type="match status" value="1"/>
</dbReference>
<dbReference type="PANTHER" id="PTHR31297:SF41">
    <property type="entry name" value="ENDOGLUCANASE, PUTATIVE (AFU_ORTHOLOGUE AFUA_5G01830)-RELATED"/>
    <property type="match status" value="1"/>
</dbReference>
<evidence type="ECO:0000256" key="8">
    <source>
        <dbReference type="SAM" id="SignalP"/>
    </source>
</evidence>
<dbReference type="OrthoDB" id="412536at2759"/>
<evidence type="ECO:0000256" key="2">
    <source>
        <dbReference type="ARBA" id="ARBA00022801"/>
    </source>
</evidence>
<feature type="signal peptide" evidence="8">
    <location>
        <begin position="1"/>
        <end position="17"/>
    </location>
</feature>
<sequence length="228" mass="24820">MQILLSSALALVGMAQATTVCSGTFSTISAAEFVSNLHPGWNLGNNLDAVPDEGSWNNMPVVASTVDTIKDAGFRSVRLPVTWAYHFTGGSPNWTVDPAWLQRVSDVVDMIVARGIYAIVDVHHDSWVWADATQSGTNLTMIEEKFYIAFEPINEPPCNTAVDVTESNKLNNIFLQAINDAGGFNSQRIVNLVGGGEDSVKTADWFVAPSGFWNPYAIQFHYYSPCGP</sequence>
<dbReference type="PANTHER" id="PTHR31297">
    <property type="entry name" value="GLUCAN ENDO-1,6-BETA-GLUCOSIDASE B"/>
    <property type="match status" value="1"/>
</dbReference>
<keyword evidence="4 7" id="KW-0326">Glycosidase</keyword>
<dbReference type="GO" id="GO:0071555">
    <property type="term" value="P:cell wall organization"/>
    <property type="evidence" value="ECO:0007669"/>
    <property type="project" value="UniProtKB-KW"/>
</dbReference>
<evidence type="ECO:0000313" key="11">
    <source>
        <dbReference type="Proteomes" id="UP000030686"/>
    </source>
</evidence>
<name>W6Q0M2_PENRF</name>
<evidence type="ECO:0000259" key="9">
    <source>
        <dbReference type="Pfam" id="PF00150"/>
    </source>
</evidence>
<evidence type="ECO:0000256" key="7">
    <source>
        <dbReference type="RuleBase" id="RU361153"/>
    </source>
</evidence>
<dbReference type="GO" id="GO:0009986">
    <property type="term" value="C:cell surface"/>
    <property type="evidence" value="ECO:0007669"/>
    <property type="project" value="TreeGrafter"/>
</dbReference>
<dbReference type="OMA" id="GMCPMLW"/>
<evidence type="ECO:0000256" key="6">
    <source>
        <dbReference type="ARBA" id="ARBA00023326"/>
    </source>
</evidence>
<keyword evidence="11" id="KW-1185">Reference proteome</keyword>
<keyword evidence="3" id="KW-0119">Carbohydrate metabolism</keyword>
<dbReference type="Gene3D" id="3.20.20.80">
    <property type="entry name" value="Glycosidases"/>
    <property type="match status" value="1"/>
</dbReference>
<gene>
    <name evidence="10" type="ORF">PROQFM164_S01g003633</name>
</gene>
<evidence type="ECO:0000313" key="10">
    <source>
        <dbReference type="EMBL" id="CDM29820.1"/>
    </source>
</evidence>
<evidence type="ECO:0000256" key="3">
    <source>
        <dbReference type="ARBA" id="ARBA00023277"/>
    </source>
</evidence>
<evidence type="ECO:0000256" key="1">
    <source>
        <dbReference type="ARBA" id="ARBA00005641"/>
    </source>
</evidence>
<dbReference type="EMBL" id="HG792015">
    <property type="protein sequence ID" value="CDM29820.1"/>
    <property type="molecule type" value="Genomic_DNA"/>
</dbReference>
<keyword evidence="5" id="KW-0961">Cell wall biogenesis/degradation</keyword>
<feature type="chain" id="PRO_5004879514" evidence="8">
    <location>
        <begin position="18"/>
        <end position="228"/>
    </location>
</feature>
<dbReference type="STRING" id="1365484.W6Q0M2"/>
<proteinExistence type="inferred from homology"/>
<dbReference type="AlphaFoldDB" id="W6Q0M2"/>
<keyword evidence="8" id="KW-0732">Signal</keyword>
<feature type="domain" description="Glycoside hydrolase family 5" evidence="9">
    <location>
        <begin position="55"/>
        <end position="225"/>
    </location>
</feature>
<dbReference type="GO" id="GO:0005576">
    <property type="term" value="C:extracellular region"/>
    <property type="evidence" value="ECO:0007669"/>
    <property type="project" value="TreeGrafter"/>
</dbReference>